<evidence type="ECO:0000313" key="1">
    <source>
        <dbReference type="EMBL" id="KAI5647150.1"/>
    </source>
</evidence>
<dbReference type="Proteomes" id="UP001060085">
    <property type="component" value="Linkage Group LG08"/>
</dbReference>
<sequence>MEAQAQAQPHIAIVPTPGMGHLIPLVEFAKRIVHRHNFAVTFIIPTDGPLPETSKSFLDSLPAGISYLLLSPVNFDDLPPDVKIETRICLTIVRSLPFLRDAVKNLIATTKLTALVVDLFGTDAFDVAVEFKISPYIFYPSTATCLSLFFHLPKLDETVSCEYRDVPDPIQFPGCIPIYGKDFLAPAQDRKNDAYKWLLHQAKRYRLAEGIMVNTFYELEEGPIKALQEVADEKKENESGTRKPPVYPIGPLIRAEDSDSNSSDKANEVMKWLDEQPNGSVLFISFGSGGALSHKQFLELAHGLEMSEQRFLWVIRSPNDKITTATYFSIQNQNDPISYLPQGFIERTKGKCLLVPSWAPQAQILSHSSTGGFLSHCGWNSILESVVHGVPLIAWPLYAEQNMNAVMLTDGLKVALRPKKMDENNGLICRVEIANAVKGLMEGEEGKKCRSIMKDLKDYASKALSEDGSSTKALDELASRWKNKICTTTK</sequence>
<name>A0ACB9ZI22_CATRO</name>
<proteinExistence type="predicted"/>
<keyword evidence="2" id="KW-1185">Reference proteome</keyword>
<evidence type="ECO:0000313" key="2">
    <source>
        <dbReference type="Proteomes" id="UP001060085"/>
    </source>
</evidence>
<organism evidence="1 2">
    <name type="scientific">Catharanthus roseus</name>
    <name type="common">Madagascar periwinkle</name>
    <name type="synonym">Vinca rosea</name>
    <dbReference type="NCBI Taxonomy" id="4058"/>
    <lineage>
        <taxon>Eukaryota</taxon>
        <taxon>Viridiplantae</taxon>
        <taxon>Streptophyta</taxon>
        <taxon>Embryophyta</taxon>
        <taxon>Tracheophyta</taxon>
        <taxon>Spermatophyta</taxon>
        <taxon>Magnoliopsida</taxon>
        <taxon>eudicotyledons</taxon>
        <taxon>Gunneridae</taxon>
        <taxon>Pentapetalae</taxon>
        <taxon>asterids</taxon>
        <taxon>lamiids</taxon>
        <taxon>Gentianales</taxon>
        <taxon>Apocynaceae</taxon>
        <taxon>Rauvolfioideae</taxon>
        <taxon>Vinceae</taxon>
        <taxon>Catharanthinae</taxon>
        <taxon>Catharanthus</taxon>
    </lineage>
</organism>
<dbReference type="EMBL" id="CM044708">
    <property type="protein sequence ID" value="KAI5647150.1"/>
    <property type="molecule type" value="Genomic_DNA"/>
</dbReference>
<comment type="caution">
    <text evidence="1">The sequence shown here is derived from an EMBL/GenBank/DDBJ whole genome shotgun (WGS) entry which is preliminary data.</text>
</comment>
<protein>
    <submittedName>
        <fullName evidence="1">Uncharacterized protein</fullName>
    </submittedName>
</protein>
<gene>
    <name evidence="1" type="ORF">M9H77_33155</name>
</gene>
<accession>A0ACB9ZI22</accession>
<reference evidence="2" key="1">
    <citation type="journal article" date="2023" name="Nat. Plants">
        <title>Single-cell RNA sequencing provides a high-resolution roadmap for understanding the multicellular compartmentation of specialized metabolism.</title>
        <authorList>
            <person name="Sun S."/>
            <person name="Shen X."/>
            <person name="Li Y."/>
            <person name="Li Y."/>
            <person name="Wang S."/>
            <person name="Li R."/>
            <person name="Zhang H."/>
            <person name="Shen G."/>
            <person name="Guo B."/>
            <person name="Wei J."/>
            <person name="Xu J."/>
            <person name="St-Pierre B."/>
            <person name="Chen S."/>
            <person name="Sun C."/>
        </authorList>
    </citation>
    <scope>NUCLEOTIDE SEQUENCE [LARGE SCALE GENOMIC DNA]</scope>
</reference>